<comment type="caution">
    <text evidence="12">The sequence shown here is derived from an EMBL/GenBank/DDBJ whole genome shotgun (WGS) entry which is preliminary data.</text>
</comment>
<name>A0A2P4YZV6_9CRYT</name>
<evidence type="ECO:0000259" key="11">
    <source>
        <dbReference type="Pfam" id="PF00149"/>
    </source>
</evidence>
<dbReference type="OrthoDB" id="407609at2759"/>
<evidence type="ECO:0000256" key="7">
    <source>
        <dbReference type="ARBA" id="ARBA00022801"/>
    </source>
</evidence>
<feature type="domain" description="Calcineurin-like phosphoesterase" evidence="11">
    <location>
        <begin position="1"/>
        <end position="241"/>
    </location>
</feature>
<keyword evidence="7" id="KW-0378">Hydrolase</keyword>
<dbReference type="SUPFAM" id="SSF56300">
    <property type="entry name" value="Metallo-dependent phosphatases"/>
    <property type="match status" value="1"/>
</dbReference>
<keyword evidence="5" id="KW-0507">mRNA processing</keyword>
<dbReference type="EMBL" id="JIBK01000012">
    <property type="protein sequence ID" value="POM83337.1"/>
    <property type="molecule type" value="Genomic_DNA"/>
</dbReference>
<dbReference type="InterPro" id="IPR004843">
    <property type="entry name" value="Calcineurin-like_PHP"/>
</dbReference>
<comment type="similarity">
    <text evidence="4">Belongs to the lariat debranching enzyme family.</text>
</comment>
<dbReference type="InterPro" id="IPR029052">
    <property type="entry name" value="Metallo-depent_PP-like"/>
</dbReference>
<evidence type="ECO:0000256" key="10">
    <source>
        <dbReference type="ARBA" id="ARBA00023211"/>
    </source>
</evidence>
<keyword evidence="9" id="KW-0408">Iron</keyword>
<evidence type="ECO:0000256" key="9">
    <source>
        <dbReference type="ARBA" id="ARBA00023004"/>
    </source>
</evidence>
<evidence type="ECO:0000256" key="2">
    <source>
        <dbReference type="ARBA" id="ARBA00001947"/>
    </source>
</evidence>
<evidence type="ECO:0000313" key="12">
    <source>
        <dbReference type="EMBL" id="POM83337.1"/>
    </source>
</evidence>
<dbReference type="GO" id="GO:0000398">
    <property type="term" value="P:mRNA splicing, via spliceosome"/>
    <property type="evidence" value="ECO:0007669"/>
    <property type="project" value="TreeGrafter"/>
</dbReference>
<comment type="cofactor">
    <cofactor evidence="3">
        <name>Fe(2+)</name>
        <dbReference type="ChEBI" id="CHEBI:29033"/>
    </cofactor>
</comment>
<dbReference type="AlphaFoldDB" id="A0A2P4YZV6"/>
<dbReference type="InterPro" id="IPR041816">
    <property type="entry name" value="Dbr1_N"/>
</dbReference>
<sequence length="371" mass="43508">MKVAVIGCCHGELNRLYTEVVKYENEKNEKIDLILCCGDMQTIRDESDLQDMAVKSHRSKKGDFWEYYEGLKKAPKLTIFIGGNHETPNVLIPLYYGGWVAPNIFYLGNSGVIRVGDVRVAGISGIYKNYDYYRGYYESKPFTEESKRSWYHIRWFEIQKFLLIENIKSNFLGSSESRKVDVMISHDWPNGIERFGNLSYLLRRKPYLKEDIESGRLGIPGCIELIEHLRPSFWFSGHHHCFFDASIKFENQLYSSEFRAIDKFKNLSSPVRYFDINSNKNDVRIYLDFEWLTILRSVKANIPKGDYKIDKNSMPKLLKPAKSDIDAVSKNLKDVIGDFDENHYEWPLWDQVNGNFKNLQDQYNFINRIIE</sequence>
<reference evidence="12 13" key="1">
    <citation type="submission" date="2014-04" db="EMBL/GenBank/DDBJ databases">
        <title>Comparative Genomics of Cryptosporidium Species.</title>
        <authorList>
            <person name="Silva J.C."/>
            <person name="Su Q."/>
            <person name="Chalmers R."/>
            <person name="Chibucos M.C."/>
            <person name="Elwin K."/>
            <person name="Godinez A."/>
            <person name="Guo F."/>
            <person name="Huynh K."/>
            <person name="Orvis J."/>
            <person name="Ott S."/>
            <person name="Sadzewicz L."/>
            <person name="Sengamalay N."/>
            <person name="Shetty A."/>
            <person name="Sun M."/>
            <person name="Tallon L."/>
            <person name="Xiao L."/>
            <person name="Zhang H."/>
            <person name="Fraser C.M."/>
            <person name="Zhu G."/>
            <person name="Kissinger J."/>
            <person name="Widmer G."/>
        </authorList>
    </citation>
    <scope>NUCLEOTIDE SEQUENCE [LARGE SCALE GENOMIC DNA]</scope>
    <source>
        <strain evidence="12 13">UKMEL1</strain>
    </source>
</reference>
<dbReference type="GO" id="GO:0005634">
    <property type="term" value="C:nucleus"/>
    <property type="evidence" value="ECO:0007669"/>
    <property type="project" value="TreeGrafter"/>
</dbReference>
<dbReference type="PANTHER" id="PTHR12849:SF0">
    <property type="entry name" value="LARIAT DEBRANCHING ENZYME"/>
    <property type="match status" value="1"/>
</dbReference>
<protein>
    <submittedName>
        <fullName evidence="12">Calcineurin-like phosphoesterase family protein</fullName>
    </submittedName>
</protein>
<dbReference type="PANTHER" id="PTHR12849">
    <property type="entry name" value="RNA LARIAT DEBRANCHING ENZYME"/>
    <property type="match status" value="1"/>
</dbReference>
<dbReference type="Pfam" id="PF00149">
    <property type="entry name" value="Metallophos"/>
    <property type="match status" value="1"/>
</dbReference>
<keyword evidence="8" id="KW-0862">Zinc</keyword>
<dbReference type="Proteomes" id="UP000236928">
    <property type="component" value="Unassembled WGS sequence"/>
</dbReference>
<keyword evidence="13" id="KW-1185">Reference proteome</keyword>
<organism evidence="12 13">
    <name type="scientific">Cryptosporidium meleagridis</name>
    <dbReference type="NCBI Taxonomy" id="93969"/>
    <lineage>
        <taxon>Eukaryota</taxon>
        <taxon>Sar</taxon>
        <taxon>Alveolata</taxon>
        <taxon>Apicomplexa</taxon>
        <taxon>Conoidasida</taxon>
        <taxon>Coccidia</taxon>
        <taxon>Eucoccidiorida</taxon>
        <taxon>Eimeriorina</taxon>
        <taxon>Cryptosporidiidae</taxon>
        <taxon>Cryptosporidium</taxon>
    </lineage>
</organism>
<keyword evidence="6" id="KW-0479">Metal-binding</keyword>
<proteinExistence type="inferred from homology"/>
<evidence type="ECO:0000313" key="13">
    <source>
        <dbReference type="Proteomes" id="UP000236928"/>
    </source>
</evidence>
<comment type="cofactor">
    <cofactor evidence="1">
        <name>Mn(2+)</name>
        <dbReference type="ChEBI" id="CHEBI:29035"/>
    </cofactor>
</comment>
<evidence type="ECO:0000256" key="4">
    <source>
        <dbReference type="ARBA" id="ARBA00006045"/>
    </source>
</evidence>
<dbReference type="VEuPathDB" id="CryptoDB:CmeUKMEL1_06890"/>
<dbReference type="CDD" id="cd00844">
    <property type="entry name" value="MPP_Dbr1_N"/>
    <property type="match status" value="1"/>
</dbReference>
<comment type="cofactor">
    <cofactor evidence="2">
        <name>Zn(2+)</name>
        <dbReference type="ChEBI" id="CHEBI:29105"/>
    </cofactor>
</comment>
<evidence type="ECO:0000256" key="6">
    <source>
        <dbReference type="ARBA" id="ARBA00022723"/>
    </source>
</evidence>
<dbReference type="GO" id="GO:0046872">
    <property type="term" value="F:metal ion binding"/>
    <property type="evidence" value="ECO:0007669"/>
    <property type="project" value="UniProtKB-KW"/>
</dbReference>
<evidence type="ECO:0000256" key="3">
    <source>
        <dbReference type="ARBA" id="ARBA00001954"/>
    </source>
</evidence>
<dbReference type="GO" id="GO:0008419">
    <property type="term" value="F:RNA lariat debranching enzyme activity"/>
    <property type="evidence" value="ECO:0007669"/>
    <property type="project" value="UniProtKB-ARBA"/>
</dbReference>
<evidence type="ECO:0000256" key="5">
    <source>
        <dbReference type="ARBA" id="ARBA00022664"/>
    </source>
</evidence>
<evidence type="ECO:0000256" key="8">
    <source>
        <dbReference type="ARBA" id="ARBA00022833"/>
    </source>
</evidence>
<accession>A0A2P4YZV6</accession>
<dbReference type="Gene3D" id="3.60.21.10">
    <property type="match status" value="1"/>
</dbReference>
<keyword evidence="10" id="KW-0464">Manganese</keyword>
<evidence type="ECO:0000256" key="1">
    <source>
        <dbReference type="ARBA" id="ARBA00001936"/>
    </source>
</evidence>
<gene>
    <name evidence="12" type="ORF">CmeUKMEL1_06890</name>
</gene>